<accession>A0A091GPC8</accession>
<name>A0A091GPC8_BUCRH</name>
<dbReference type="Proteomes" id="UP000054064">
    <property type="component" value="Unassembled WGS sequence"/>
</dbReference>
<gene>
    <name evidence="2" type="ORF">N320_09178</name>
</gene>
<dbReference type="EMBL" id="KL504595">
    <property type="protein sequence ID" value="KFO84372.1"/>
    <property type="molecule type" value="Genomic_DNA"/>
</dbReference>
<dbReference type="PANTHER" id="PTHR33802:SF4">
    <property type="entry name" value="SI:DKEY-29D8.3"/>
    <property type="match status" value="1"/>
</dbReference>
<organism evidence="2 3">
    <name type="scientific">Buceros rhinoceros silvestris</name>
    <dbReference type="NCBI Taxonomy" id="175836"/>
    <lineage>
        <taxon>Eukaryota</taxon>
        <taxon>Metazoa</taxon>
        <taxon>Chordata</taxon>
        <taxon>Craniata</taxon>
        <taxon>Vertebrata</taxon>
        <taxon>Euteleostomi</taxon>
        <taxon>Archelosauria</taxon>
        <taxon>Archosauria</taxon>
        <taxon>Dinosauria</taxon>
        <taxon>Saurischia</taxon>
        <taxon>Theropoda</taxon>
        <taxon>Coelurosauria</taxon>
        <taxon>Aves</taxon>
        <taxon>Neognathae</taxon>
        <taxon>Neoaves</taxon>
        <taxon>Telluraves</taxon>
        <taxon>Coraciimorphae</taxon>
        <taxon>Bucerotiformes</taxon>
        <taxon>Bucerotidae</taxon>
        <taxon>Buceros</taxon>
    </lineage>
</organism>
<protein>
    <submittedName>
        <fullName evidence="2">Uncharacterized protein</fullName>
    </submittedName>
</protein>
<reference evidence="2 3" key="1">
    <citation type="submission" date="2014-04" db="EMBL/GenBank/DDBJ databases">
        <title>Genome evolution of avian class.</title>
        <authorList>
            <person name="Zhang G."/>
            <person name="Li C."/>
        </authorList>
    </citation>
    <scope>NUCLEOTIDE SEQUENCE [LARGE SCALE GENOMIC DNA]</scope>
    <source>
        <strain evidence="2">BGI_N320</strain>
    </source>
</reference>
<evidence type="ECO:0000313" key="3">
    <source>
        <dbReference type="Proteomes" id="UP000054064"/>
    </source>
</evidence>
<feature type="transmembrane region" description="Helical" evidence="1">
    <location>
        <begin position="7"/>
        <end position="28"/>
    </location>
</feature>
<sequence length="85" mass="9571">MDAIHKLKILVIFLSLATFVVMVILNAGNATGIFKGLFRTTPGNISAKCSTDFTPADWTFLIWIVIYAWQLAWLLYALSGVCRRY</sequence>
<keyword evidence="1" id="KW-0812">Transmembrane</keyword>
<evidence type="ECO:0000256" key="1">
    <source>
        <dbReference type="SAM" id="Phobius"/>
    </source>
</evidence>
<feature type="transmembrane region" description="Helical" evidence="1">
    <location>
        <begin position="60"/>
        <end position="78"/>
    </location>
</feature>
<feature type="non-terminal residue" evidence="2">
    <location>
        <position position="85"/>
    </location>
</feature>
<evidence type="ECO:0000313" key="2">
    <source>
        <dbReference type="EMBL" id="KFO84372.1"/>
    </source>
</evidence>
<dbReference type="PANTHER" id="PTHR33802">
    <property type="entry name" value="SI:CH211-161H7.5-RELATED"/>
    <property type="match status" value="1"/>
</dbReference>
<keyword evidence="1" id="KW-1133">Transmembrane helix</keyword>
<keyword evidence="3" id="KW-1185">Reference proteome</keyword>
<proteinExistence type="predicted"/>
<dbReference type="AlphaFoldDB" id="A0A091GPC8"/>
<keyword evidence="1" id="KW-0472">Membrane</keyword>